<feature type="domain" description="KAP NTPase" evidence="1">
    <location>
        <begin position="30"/>
        <end position="286"/>
    </location>
</feature>
<dbReference type="AlphaFoldDB" id="A0AAU6Q6P9"/>
<reference evidence="2" key="1">
    <citation type="submission" date="2024-03" db="EMBL/GenBank/DDBJ databases">
        <title>Deinococcus weizhi sp. nov., isolated from human skin.</title>
        <authorList>
            <person name="Wei Z."/>
            <person name="Tian F."/>
            <person name="Yang C."/>
            <person name="Xin L.T."/>
            <person name="Wen Z.J."/>
            <person name="Lan K.C."/>
            <person name="Yu L."/>
            <person name="Zhe W."/>
            <person name="Dan F.D."/>
            <person name="Jun W."/>
            <person name="Rui Z."/>
            <person name="Yong X.J."/>
            <person name="Ting Y."/>
            <person name="Wei X."/>
            <person name="Xu Z.G."/>
            <person name="Xin Z."/>
            <person name="Dong F.G."/>
            <person name="Ni X.M."/>
            <person name="Zheng M.G."/>
            <person name="Chun Y."/>
            <person name="Qian W.X."/>
        </authorList>
    </citation>
    <scope>NUCLEOTIDE SEQUENCE</scope>
    <source>
        <strain evidence="2">VB142</strain>
    </source>
</reference>
<proteinExistence type="predicted"/>
<gene>
    <name evidence="2" type="ORF">WDJ50_14650</name>
</gene>
<evidence type="ECO:0000313" key="2">
    <source>
        <dbReference type="EMBL" id="WYF46307.1"/>
    </source>
</evidence>
<dbReference type="EMBL" id="CP149783">
    <property type="protein sequence ID" value="WYF46307.1"/>
    <property type="molecule type" value="Genomic_DNA"/>
</dbReference>
<dbReference type="InterPro" id="IPR027417">
    <property type="entry name" value="P-loop_NTPase"/>
</dbReference>
<evidence type="ECO:0000259" key="1">
    <source>
        <dbReference type="Pfam" id="PF07693"/>
    </source>
</evidence>
<dbReference type="InterPro" id="IPR011646">
    <property type="entry name" value="KAP_P-loop"/>
</dbReference>
<dbReference type="PANTHER" id="PTHR22674">
    <property type="entry name" value="NTPASE, KAP FAMILY P-LOOP DOMAIN-CONTAINING 1"/>
    <property type="match status" value="1"/>
</dbReference>
<accession>A0AAU6Q6P9</accession>
<dbReference type="Pfam" id="PF07693">
    <property type="entry name" value="KAP_NTPase"/>
    <property type="match status" value="1"/>
</dbReference>
<name>A0AAU6Q6P9_9DEIO</name>
<dbReference type="PANTHER" id="PTHR22674:SF6">
    <property type="entry name" value="NTPASE KAP FAMILY P-LOOP DOMAIN-CONTAINING PROTEIN 1"/>
    <property type="match status" value="1"/>
</dbReference>
<dbReference type="InterPro" id="IPR052754">
    <property type="entry name" value="NTPase_KAP_P-loop"/>
</dbReference>
<sequence>MWSDNESSVDLLRFTYLTGTLVELVQQDALLPTTIGVFGDWGSGKSTILKHAETKLRSQGNGTVCLTFNGWLFEGYEDAKSALMGNILEELEKQLKENQRWNDKIGETIAKLLKRVNWLKVAKATAGIALPMMTGIPVLGPLLGLLPEAKKKENAELDLSGLLNEAPDESTRTTIREFRQEFSKLLEQAGVSRLVVIIDDLDRCLPSTIIDTLEAIKLFLFAGRTAFILGADERLVEYAVRERFPELPNTDFQVGQNYLEKLVQIPLRLPTLNARETESYLALLFAQRACQASVGDNFTFSRSWRAKSLD</sequence>
<dbReference type="Gene3D" id="3.40.50.300">
    <property type="entry name" value="P-loop containing nucleotide triphosphate hydrolases"/>
    <property type="match status" value="1"/>
</dbReference>
<dbReference type="SUPFAM" id="SSF52540">
    <property type="entry name" value="P-loop containing nucleoside triphosphate hydrolases"/>
    <property type="match status" value="1"/>
</dbReference>
<organism evidence="2">
    <name type="scientific">Deinococcus sp. VB142</name>
    <dbReference type="NCBI Taxonomy" id="3112952"/>
    <lineage>
        <taxon>Bacteria</taxon>
        <taxon>Thermotogati</taxon>
        <taxon>Deinococcota</taxon>
        <taxon>Deinococci</taxon>
        <taxon>Deinococcales</taxon>
        <taxon>Deinococcaceae</taxon>
        <taxon>Deinococcus</taxon>
    </lineage>
</organism>
<dbReference type="RefSeq" id="WP_339097777.1">
    <property type="nucleotide sequence ID" value="NZ_CP149783.1"/>
</dbReference>
<protein>
    <submittedName>
        <fullName evidence="2">P-loop NTPase fold protein</fullName>
    </submittedName>
</protein>